<gene>
    <name evidence="1" type="ORF">FMM08_03705</name>
</gene>
<comment type="caution">
    <text evidence="1">The sequence shown here is derived from an EMBL/GenBank/DDBJ whole genome shotgun (WGS) entry which is preliminary data.</text>
</comment>
<evidence type="ECO:0000313" key="2">
    <source>
        <dbReference type="Proteomes" id="UP000321234"/>
    </source>
</evidence>
<dbReference type="AlphaFoldDB" id="A0A5C8ZHP3"/>
<sequence>MTFLVTTADQELRSTTSGAAADHLFEHGFADPEREPRWHLLWCLDRAAPGEEVEVGDARVVREQG</sequence>
<dbReference type="Proteomes" id="UP000321234">
    <property type="component" value="Unassembled WGS sequence"/>
</dbReference>
<protein>
    <submittedName>
        <fullName evidence="1">Uncharacterized protein</fullName>
    </submittedName>
</protein>
<proteinExistence type="predicted"/>
<keyword evidence="2" id="KW-1185">Reference proteome</keyword>
<organism evidence="1 2">
    <name type="scientific">Quadrisphaera setariae</name>
    <dbReference type="NCBI Taxonomy" id="2593304"/>
    <lineage>
        <taxon>Bacteria</taxon>
        <taxon>Bacillati</taxon>
        <taxon>Actinomycetota</taxon>
        <taxon>Actinomycetes</taxon>
        <taxon>Kineosporiales</taxon>
        <taxon>Kineosporiaceae</taxon>
        <taxon>Quadrisphaera</taxon>
    </lineage>
</organism>
<reference evidence="1 2" key="1">
    <citation type="submission" date="2019-07" db="EMBL/GenBank/DDBJ databases">
        <title>Quadrisphaera sp. strain DD2A genome sequencing and assembly.</title>
        <authorList>
            <person name="Kim I."/>
        </authorList>
    </citation>
    <scope>NUCLEOTIDE SEQUENCE [LARGE SCALE GENOMIC DNA]</scope>
    <source>
        <strain evidence="1 2">DD2A</strain>
    </source>
</reference>
<dbReference type="OrthoDB" id="4794285at2"/>
<dbReference type="RefSeq" id="WP_147925008.1">
    <property type="nucleotide sequence ID" value="NZ_VKAC01000002.1"/>
</dbReference>
<dbReference type="EMBL" id="VKAC01000002">
    <property type="protein sequence ID" value="TXR57367.1"/>
    <property type="molecule type" value="Genomic_DNA"/>
</dbReference>
<evidence type="ECO:0000313" key="1">
    <source>
        <dbReference type="EMBL" id="TXR57367.1"/>
    </source>
</evidence>
<name>A0A5C8ZHP3_9ACTN</name>
<accession>A0A5C8ZHP3</accession>